<reference evidence="1" key="1">
    <citation type="journal article" date="2022" name="J Environ Chem Eng">
        <title>Biodegradation of petroleum oil using a constructed nonpathogenic and heavy metal-tolerant bacterial consortium isolated from marine sponges.</title>
        <authorList>
            <person name="Dechsakulwatana C."/>
            <person name="Rungsihiranrut A."/>
            <person name="Muangchinda C."/>
            <person name="Ningthoujam R."/>
            <person name="Klankeo P."/>
            <person name="Pinyakong O."/>
        </authorList>
    </citation>
    <scope>NUCLEOTIDE SEQUENCE</scope>
    <source>
        <strain evidence="1">TL01-2</strain>
    </source>
</reference>
<comment type="caution">
    <text evidence="1">The sequence shown here is derived from an EMBL/GenBank/DDBJ whole genome shotgun (WGS) entry which is preliminary data.</text>
</comment>
<accession>A0AAX6N3W7</accession>
<proteinExistence type="predicted"/>
<dbReference type="AlphaFoldDB" id="A0AAX6N3W7"/>
<name>A0AAX6N3W7_PRIAR</name>
<gene>
    <name evidence="1" type="ORF">O0Q50_04595</name>
</gene>
<dbReference type="RefSeq" id="WP_258232098.1">
    <property type="nucleotide sequence ID" value="NZ_JAPTGD010000001.1"/>
</dbReference>
<evidence type="ECO:0000313" key="2">
    <source>
        <dbReference type="Proteomes" id="UP001269400"/>
    </source>
</evidence>
<dbReference type="EMBL" id="JAPTGD010000001">
    <property type="protein sequence ID" value="MDU9690436.1"/>
    <property type="molecule type" value="Genomic_DNA"/>
</dbReference>
<sequence length="42" mass="4817">MVGGKMIKPSLFFKAELSKMVEYKGGIFIPFAAFLIKQQYCR</sequence>
<dbReference type="Proteomes" id="UP001269400">
    <property type="component" value="Unassembled WGS sequence"/>
</dbReference>
<evidence type="ECO:0000313" key="1">
    <source>
        <dbReference type="EMBL" id="MDU9690436.1"/>
    </source>
</evidence>
<reference evidence="1" key="2">
    <citation type="submission" date="2022-12" db="EMBL/GenBank/DDBJ databases">
        <authorList>
            <person name="Dechsakulwatana C."/>
            <person name="Rungsihiranrut A."/>
            <person name="Muangchinda C."/>
            <person name="Ningthoujam R."/>
            <person name="Klankeo P."/>
            <person name="Pinyakong O."/>
        </authorList>
    </citation>
    <scope>NUCLEOTIDE SEQUENCE</scope>
    <source>
        <strain evidence="1">TL01-2</strain>
    </source>
</reference>
<organism evidence="1 2">
    <name type="scientific">Priestia aryabhattai</name>
    <name type="common">Bacillus aryabhattai</name>
    <dbReference type="NCBI Taxonomy" id="412384"/>
    <lineage>
        <taxon>Bacteria</taxon>
        <taxon>Bacillati</taxon>
        <taxon>Bacillota</taxon>
        <taxon>Bacilli</taxon>
        <taxon>Bacillales</taxon>
        <taxon>Bacillaceae</taxon>
        <taxon>Priestia</taxon>
    </lineage>
</organism>
<protein>
    <submittedName>
        <fullName evidence="1">Uncharacterized protein</fullName>
    </submittedName>
</protein>